<feature type="domain" description="Acyltransferase 3" evidence="3">
    <location>
        <begin position="235"/>
        <end position="634"/>
    </location>
</feature>
<feature type="transmembrane region" description="Helical" evidence="1">
    <location>
        <begin position="417"/>
        <end position="440"/>
    </location>
</feature>
<feature type="transmembrane region" description="Helical" evidence="1">
    <location>
        <begin position="460"/>
        <end position="479"/>
    </location>
</feature>
<protein>
    <submittedName>
        <fullName evidence="4">O-acyltransferase</fullName>
    </submittedName>
</protein>
<keyword evidence="5" id="KW-1185">Reference proteome</keyword>
<dbReference type="InterPro" id="IPR052728">
    <property type="entry name" value="O2_lipid_transport_reg"/>
</dbReference>
<dbReference type="OMA" id="DIAYFLW"/>
<feature type="signal peptide" evidence="2">
    <location>
        <begin position="1"/>
        <end position="25"/>
    </location>
</feature>
<dbReference type="OrthoDB" id="18003at2759"/>
<evidence type="ECO:0000256" key="2">
    <source>
        <dbReference type="SAM" id="SignalP"/>
    </source>
</evidence>
<evidence type="ECO:0000313" key="5">
    <source>
        <dbReference type="Proteomes" id="UP001149090"/>
    </source>
</evidence>
<dbReference type="AlphaFoldDB" id="A0A9Q0RAL4"/>
<feature type="chain" id="PRO_5040152072" evidence="2">
    <location>
        <begin position="26"/>
        <end position="650"/>
    </location>
</feature>
<evidence type="ECO:0000256" key="1">
    <source>
        <dbReference type="SAM" id="Phobius"/>
    </source>
</evidence>
<evidence type="ECO:0000259" key="3">
    <source>
        <dbReference type="Pfam" id="PF01757"/>
    </source>
</evidence>
<feature type="transmembrane region" description="Helical" evidence="1">
    <location>
        <begin position="280"/>
        <end position="304"/>
    </location>
</feature>
<dbReference type="PANTHER" id="PTHR11161:SF0">
    <property type="entry name" value="O-ACYLTRANSFERASE LIKE PROTEIN"/>
    <property type="match status" value="1"/>
</dbReference>
<proteinExistence type="predicted"/>
<reference evidence="4" key="1">
    <citation type="submission" date="2022-10" db="EMBL/GenBank/DDBJ databases">
        <title>Novel sulphate-reducing endosymbionts in the free-living metamonad Anaeramoeba.</title>
        <authorList>
            <person name="Jerlstrom-Hultqvist J."/>
            <person name="Cepicka I."/>
            <person name="Gallot-Lavallee L."/>
            <person name="Salas-Leiva D."/>
            <person name="Curtis B.A."/>
            <person name="Zahonova K."/>
            <person name="Pipaliya S."/>
            <person name="Dacks J."/>
            <person name="Roger A.J."/>
        </authorList>
    </citation>
    <scope>NUCLEOTIDE SEQUENCE</scope>
    <source>
        <strain evidence="4">BMAN</strain>
    </source>
</reference>
<name>A0A9Q0RAL4_ANAIG</name>
<dbReference type="Proteomes" id="UP001149090">
    <property type="component" value="Unassembled WGS sequence"/>
</dbReference>
<feature type="transmembrane region" description="Helical" evidence="1">
    <location>
        <begin position="621"/>
        <end position="640"/>
    </location>
</feature>
<comment type="caution">
    <text evidence="4">The sequence shown here is derived from an EMBL/GenBank/DDBJ whole genome shotgun (WGS) entry which is preliminary data.</text>
</comment>
<dbReference type="PANTHER" id="PTHR11161">
    <property type="entry name" value="O-ACYLTRANSFERASE"/>
    <property type="match status" value="1"/>
</dbReference>
<feature type="transmembrane region" description="Helical" evidence="1">
    <location>
        <begin position="242"/>
        <end position="260"/>
    </location>
</feature>
<dbReference type="Pfam" id="PF01757">
    <property type="entry name" value="Acyl_transf_3"/>
    <property type="match status" value="1"/>
</dbReference>
<keyword evidence="1" id="KW-0472">Membrane</keyword>
<feature type="transmembrane region" description="Helical" evidence="1">
    <location>
        <begin position="583"/>
        <end position="601"/>
    </location>
</feature>
<feature type="transmembrane region" description="Helical" evidence="1">
    <location>
        <begin position="325"/>
        <end position="346"/>
    </location>
</feature>
<evidence type="ECO:0000313" key="4">
    <source>
        <dbReference type="EMBL" id="KAJ5073227.1"/>
    </source>
</evidence>
<keyword evidence="1" id="KW-0812">Transmembrane</keyword>
<feature type="transmembrane region" description="Helical" evidence="1">
    <location>
        <begin position="135"/>
        <end position="155"/>
    </location>
</feature>
<gene>
    <name evidence="4" type="ORF">M0811_08909</name>
</gene>
<keyword evidence="2" id="KW-0732">Signal</keyword>
<organism evidence="4 5">
    <name type="scientific">Anaeramoeba ignava</name>
    <name type="common">Anaerobic marine amoeba</name>
    <dbReference type="NCBI Taxonomy" id="1746090"/>
    <lineage>
        <taxon>Eukaryota</taxon>
        <taxon>Metamonada</taxon>
        <taxon>Anaeramoebidae</taxon>
        <taxon>Anaeramoeba</taxon>
    </lineage>
</organism>
<accession>A0A9Q0RAL4</accession>
<dbReference type="EMBL" id="JAPDFW010000076">
    <property type="protein sequence ID" value="KAJ5073227.1"/>
    <property type="molecule type" value="Genomic_DNA"/>
</dbReference>
<dbReference type="InterPro" id="IPR002656">
    <property type="entry name" value="Acyl_transf_3_dom"/>
</dbReference>
<sequence length="650" mass="76739">MKIKFILFLILISFLFNLQIIYTDPQECYSEIIHAFLLKDLPYSSELNDASSFVPNRLGNFGECENLTQIEVGRYVLVTATLGYDVFHSGICFPFNCSYDDLVANSENLVQLMSLPQGTQLQFQMYQKFKLSKSAGIMIGFTSILALLVILGTILEYQKNQKVEVFQKKLNINSHENEQNDEQETLLDKSKDTDEKIEFIYEEKKKPKKLFLFLAQFSVIKNYKQIFTQHPSSIKFLNFMRFLSMLWVILGHTYTTGLAVPVTDNLQQFSLWLKKFSFQVIPGAEFGVDTFFFLGGFLISFLLISHLEKTNKRMINFGKFYLHRIIRLLPVFTYVLFFSYTLAPYLGNGPVWPRTKNLLETNCKKYWWTNILFINNFYPKFMDQCMMHLWYIADDLQFYLITPFIVLAFVRKKWIGWTISIFLLVVSFIISIVLSTHYNLSLSFFSPNMEDYYNYYYEKPYTRLPSYLVGVFFAFFLSYSKFSPSKIKLSFIFRWSLFLLALFFISVTTFGTYSLYRKVTFDLNSGEIDWNFWSKTENCFYITFSKFTFCLGLAILSFLFMTPYFKYLVRFLSSDVWLPFSKLTYCAYVIHPTLITIFNGSRRLHFHYATYAMIIEYVTNVVFSYFFAFIIMILVELPFANLKNVFFSKF</sequence>
<feature type="transmembrane region" description="Helical" evidence="1">
    <location>
        <begin position="540"/>
        <end position="562"/>
    </location>
</feature>
<keyword evidence="1" id="KW-1133">Transmembrane helix</keyword>
<dbReference type="GO" id="GO:0016747">
    <property type="term" value="F:acyltransferase activity, transferring groups other than amino-acyl groups"/>
    <property type="evidence" value="ECO:0007669"/>
    <property type="project" value="InterPro"/>
</dbReference>
<feature type="transmembrane region" description="Helical" evidence="1">
    <location>
        <begin position="491"/>
        <end position="516"/>
    </location>
</feature>
<feature type="transmembrane region" description="Helical" evidence="1">
    <location>
        <begin position="389"/>
        <end position="410"/>
    </location>
</feature>